<keyword evidence="8 10" id="KW-0460">Magnesium</keyword>
<dbReference type="GO" id="GO:0052381">
    <property type="term" value="F:tRNA dimethylallyltransferase activity"/>
    <property type="evidence" value="ECO:0007669"/>
    <property type="project" value="UniProtKB-UniRule"/>
</dbReference>
<feature type="binding site" evidence="10">
    <location>
        <begin position="9"/>
        <end position="16"/>
    </location>
    <ligand>
        <name>ATP</name>
        <dbReference type="ChEBI" id="CHEBI:30616"/>
    </ligand>
</feature>
<evidence type="ECO:0000256" key="4">
    <source>
        <dbReference type="ARBA" id="ARBA00022679"/>
    </source>
</evidence>
<dbReference type="Pfam" id="PF01715">
    <property type="entry name" value="IPPT"/>
    <property type="match status" value="1"/>
</dbReference>
<dbReference type="Gene3D" id="1.10.20.140">
    <property type="match status" value="1"/>
</dbReference>
<evidence type="ECO:0000313" key="14">
    <source>
        <dbReference type="EMBL" id="KRL63411.1"/>
    </source>
</evidence>
<dbReference type="HAMAP" id="MF_00185">
    <property type="entry name" value="IPP_trans"/>
    <property type="match status" value="1"/>
</dbReference>
<feature type="region of interest" description="Interaction with substrate tRNA" evidence="10">
    <location>
        <begin position="34"/>
        <end position="37"/>
    </location>
</feature>
<comment type="subunit">
    <text evidence="10">Monomer.</text>
</comment>
<dbReference type="OrthoDB" id="9776390at2"/>
<evidence type="ECO:0000256" key="13">
    <source>
        <dbReference type="RuleBase" id="RU003785"/>
    </source>
</evidence>
<dbReference type="STRING" id="1122152.GCA_000425905_00083"/>
<evidence type="ECO:0000256" key="5">
    <source>
        <dbReference type="ARBA" id="ARBA00022694"/>
    </source>
</evidence>
<evidence type="ECO:0000256" key="7">
    <source>
        <dbReference type="ARBA" id="ARBA00022840"/>
    </source>
</evidence>
<dbReference type="RefSeq" id="WP_027825392.1">
    <property type="nucleotide sequence ID" value="NZ_AZFB01000003.1"/>
</dbReference>
<dbReference type="EMBL" id="AZFB01000003">
    <property type="protein sequence ID" value="KRL63411.1"/>
    <property type="molecule type" value="Genomic_DNA"/>
</dbReference>
<comment type="caution">
    <text evidence="14">The sequence shown here is derived from an EMBL/GenBank/DDBJ whole genome shotgun (WGS) entry which is preliminary data.</text>
</comment>
<gene>
    <name evidence="10" type="primary">miaA</name>
    <name evidence="14" type="ORF">FC23_GL000651</name>
</gene>
<sequence>MKKILVIVGPTAVGKTNLAIQLAQHFQTKIISGDSMQIYREVAIGTAKPTASEQAQAPHLLINQKSVFDQYSVKDFVQDAESAISSLGEKLPIICGGTGFYLNALINKMQLGEPGEYETSVEAKWEDYLAKFGKQALWNKLFELDAAACDKIPVENSRRVLRALTVISRTGRPFSEQQNKIEPRYDALIIGLNTKRELVYQRINQRVDLMMQNGLLEEARFVYENRAREYQVLQAIGYKEFFPYFEGEKDLDFCVNKLKQASRKYAKRQLTYFKNKLNVEWYDPFEDKAYLDEIISKVLAWQNEES</sequence>
<keyword evidence="7 10" id="KW-0067">ATP-binding</keyword>
<keyword evidence="6 10" id="KW-0547">Nucleotide-binding</keyword>
<keyword evidence="5 10" id="KW-0819">tRNA processing</keyword>
<keyword evidence="15" id="KW-1185">Reference proteome</keyword>
<dbReference type="Gene3D" id="3.40.50.300">
    <property type="entry name" value="P-loop containing nucleotide triphosphate hydrolases"/>
    <property type="match status" value="1"/>
</dbReference>
<evidence type="ECO:0000313" key="15">
    <source>
        <dbReference type="Proteomes" id="UP000051931"/>
    </source>
</evidence>
<dbReference type="EC" id="2.5.1.75" evidence="10"/>
<dbReference type="PATRIC" id="fig|1122152.4.peg.663"/>
<comment type="caution">
    <text evidence="10">Lacks conserved residue(s) required for the propagation of feature annotation.</text>
</comment>
<reference evidence="14 15" key="1">
    <citation type="journal article" date="2015" name="Genome Announc.">
        <title>Expanding the biotechnology potential of lactobacilli through comparative genomics of 213 strains and associated genera.</title>
        <authorList>
            <person name="Sun Z."/>
            <person name="Harris H.M."/>
            <person name="McCann A."/>
            <person name="Guo C."/>
            <person name="Argimon S."/>
            <person name="Zhang W."/>
            <person name="Yang X."/>
            <person name="Jeffery I.B."/>
            <person name="Cooney J.C."/>
            <person name="Kagawa T.F."/>
            <person name="Liu W."/>
            <person name="Song Y."/>
            <person name="Salvetti E."/>
            <person name="Wrobel A."/>
            <person name="Rasinkangas P."/>
            <person name="Parkhill J."/>
            <person name="Rea M.C."/>
            <person name="O'Sullivan O."/>
            <person name="Ritari J."/>
            <person name="Douillard F.P."/>
            <person name="Paul Ross R."/>
            <person name="Yang R."/>
            <person name="Briner A.E."/>
            <person name="Felis G.E."/>
            <person name="de Vos W.M."/>
            <person name="Barrangou R."/>
            <person name="Klaenhammer T.R."/>
            <person name="Caufield P.W."/>
            <person name="Cui Y."/>
            <person name="Zhang H."/>
            <person name="O'Toole P.W."/>
        </authorList>
    </citation>
    <scope>NUCLEOTIDE SEQUENCE [LARGE SCALE GENOMIC DNA]</scope>
    <source>
        <strain evidence="14 15">DSM 15354</strain>
    </source>
</reference>
<evidence type="ECO:0000256" key="6">
    <source>
        <dbReference type="ARBA" id="ARBA00022741"/>
    </source>
</evidence>
<comment type="cofactor">
    <cofactor evidence="1 10">
        <name>Mg(2+)</name>
        <dbReference type="ChEBI" id="CHEBI:18420"/>
    </cofactor>
</comment>
<evidence type="ECO:0000256" key="1">
    <source>
        <dbReference type="ARBA" id="ARBA00001946"/>
    </source>
</evidence>
<dbReference type="AlphaFoldDB" id="A0A0R1SBA7"/>
<evidence type="ECO:0000256" key="9">
    <source>
        <dbReference type="ARBA" id="ARBA00049563"/>
    </source>
</evidence>
<dbReference type="Proteomes" id="UP000051931">
    <property type="component" value="Unassembled WGS sequence"/>
</dbReference>
<feature type="site" description="Interaction with substrate tRNA" evidence="10">
    <location>
        <position position="98"/>
    </location>
</feature>
<comment type="similarity">
    <text evidence="3 10 13">Belongs to the IPP transferase family.</text>
</comment>
<protein>
    <recommendedName>
        <fullName evidence="10">tRNA dimethylallyltransferase</fullName>
        <ecNumber evidence="10">2.5.1.75</ecNumber>
    </recommendedName>
    <alternativeName>
        <fullName evidence="10">Dimethylallyl diphosphate:tRNA dimethylallyltransferase</fullName>
        <shortName evidence="10">DMAPP:tRNA dimethylallyltransferase</shortName>
        <shortName evidence="10">DMATase</shortName>
    </alternativeName>
    <alternativeName>
        <fullName evidence="10">Isopentenyl-diphosphate:tRNA isopentenyltransferase</fullName>
        <shortName evidence="10">IPP transferase</shortName>
        <shortName evidence="10">IPPT</shortName>
        <shortName evidence="10">IPTase</shortName>
    </alternativeName>
</protein>
<dbReference type="eggNOG" id="COG0324">
    <property type="taxonomic scope" value="Bacteria"/>
</dbReference>
<dbReference type="GO" id="GO:0006400">
    <property type="term" value="P:tRNA modification"/>
    <property type="evidence" value="ECO:0007669"/>
    <property type="project" value="TreeGrafter"/>
</dbReference>
<proteinExistence type="inferred from homology"/>
<dbReference type="NCBIfam" id="TIGR00174">
    <property type="entry name" value="miaA"/>
    <property type="match status" value="1"/>
</dbReference>
<keyword evidence="4 10" id="KW-0808">Transferase</keyword>
<accession>A0A0R1SBA7</accession>
<evidence type="ECO:0000256" key="8">
    <source>
        <dbReference type="ARBA" id="ARBA00022842"/>
    </source>
</evidence>
<name>A0A0R1SBA7_9LACO</name>
<organism evidence="14 15">
    <name type="scientific">Lactobacillus psittaci DSM 15354</name>
    <dbReference type="NCBI Taxonomy" id="1122152"/>
    <lineage>
        <taxon>Bacteria</taxon>
        <taxon>Bacillati</taxon>
        <taxon>Bacillota</taxon>
        <taxon>Bacilli</taxon>
        <taxon>Lactobacillales</taxon>
        <taxon>Lactobacillaceae</taxon>
        <taxon>Lactobacillus</taxon>
    </lineage>
</organism>
<dbReference type="GO" id="GO:0005524">
    <property type="term" value="F:ATP binding"/>
    <property type="evidence" value="ECO:0007669"/>
    <property type="project" value="UniProtKB-UniRule"/>
</dbReference>
<evidence type="ECO:0000256" key="2">
    <source>
        <dbReference type="ARBA" id="ARBA00003213"/>
    </source>
</evidence>
<dbReference type="PANTHER" id="PTHR11088:SF60">
    <property type="entry name" value="TRNA DIMETHYLALLYLTRANSFERASE"/>
    <property type="match status" value="1"/>
</dbReference>
<feature type="binding site" evidence="10">
    <location>
        <begin position="11"/>
        <end position="16"/>
    </location>
    <ligand>
        <name>substrate</name>
    </ligand>
</feature>
<evidence type="ECO:0000256" key="12">
    <source>
        <dbReference type="RuleBase" id="RU003784"/>
    </source>
</evidence>
<dbReference type="InterPro" id="IPR018022">
    <property type="entry name" value="IPT"/>
</dbReference>
<evidence type="ECO:0000256" key="10">
    <source>
        <dbReference type="HAMAP-Rule" id="MF_00185"/>
    </source>
</evidence>
<evidence type="ECO:0000256" key="3">
    <source>
        <dbReference type="ARBA" id="ARBA00005842"/>
    </source>
</evidence>
<comment type="function">
    <text evidence="2 10 12">Catalyzes the transfer of a dimethylallyl group onto the adenine at position 37 in tRNAs that read codons beginning with uridine, leading to the formation of N6-(dimethylallyl)adenosine (i(6)A).</text>
</comment>
<comment type="catalytic activity">
    <reaction evidence="9 10 11">
        <text>adenosine(37) in tRNA + dimethylallyl diphosphate = N(6)-dimethylallyladenosine(37) in tRNA + diphosphate</text>
        <dbReference type="Rhea" id="RHEA:26482"/>
        <dbReference type="Rhea" id="RHEA-COMP:10162"/>
        <dbReference type="Rhea" id="RHEA-COMP:10375"/>
        <dbReference type="ChEBI" id="CHEBI:33019"/>
        <dbReference type="ChEBI" id="CHEBI:57623"/>
        <dbReference type="ChEBI" id="CHEBI:74411"/>
        <dbReference type="ChEBI" id="CHEBI:74415"/>
        <dbReference type="EC" id="2.5.1.75"/>
    </reaction>
</comment>
<dbReference type="InterPro" id="IPR039657">
    <property type="entry name" value="Dimethylallyltransferase"/>
</dbReference>
<dbReference type="InterPro" id="IPR027417">
    <property type="entry name" value="P-loop_NTPase"/>
</dbReference>
<dbReference type="PANTHER" id="PTHR11088">
    <property type="entry name" value="TRNA DIMETHYLALLYLTRANSFERASE"/>
    <property type="match status" value="1"/>
</dbReference>
<dbReference type="SUPFAM" id="SSF52540">
    <property type="entry name" value="P-loop containing nucleoside triphosphate hydrolases"/>
    <property type="match status" value="2"/>
</dbReference>
<evidence type="ECO:0000256" key="11">
    <source>
        <dbReference type="RuleBase" id="RU003783"/>
    </source>
</evidence>